<dbReference type="Proteomes" id="UP000053237">
    <property type="component" value="Unassembled WGS sequence"/>
</dbReference>
<comment type="subcellular location">
    <subcellularLocation>
        <location evidence="10">Endoplasmic reticulum membrane</location>
        <topology evidence="10">Single-pass membrane protein</topology>
    </subcellularLocation>
</comment>
<comment type="similarity">
    <text evidence="10">Belongs to the glycosyltransferase group 1 family.</text>
</comment>
<dbReference type="InParanoid" id="A0A024GH47"/>
<dbReference type="InterPro" id="IPR027054">
    <property type="entry name" value="ALG2"/>
</dbReference>
<dbReference type="EC" id="2.4.1.132" evidence="10"/>
<organism evidence="13 14">
    <name type="scientific">Albugo candida</name>
    <dbReference type="NCBI Taxonomy" id="65357"/>
    <lineage>
        <taxon>Eukaryota</taxon>
        <taxon>Sar</taxon>
        <taxon>Stramenopiles</taxon>
        <taxon>Oomycota</taxon>
        <taxon>Peronosporomycetes</taxon>
        <taxon>Albuginales</taxon>
        <taxon>Albuginaceae</taxon>
        <taxon>Albugo</taxon>
    </lineage>
</organism>
<accession>A0A024GH47</accession>
<dbReference type="Gene3D" id="3.40.50.2000">
    <property type="entry name" value="Glycogen Phosphorylase B"/>
    <property type="match status" value="1"/>
</dbReference>
<evidence type="ECO:0000256" key="7">
    <source>
        <dbReference type="ARBA" id="ARBA00023136"/>
    </source>
</evidence>
<keyword evidence="14" id="KW-1185">Reference proteome</keyword>
<comment type="function">
    <text evidence="10">Mannosylates Man(2)GlcNAc(2)-dolichol diphosphate and Man(1)GlcNAc(2)-dolichol diphosphate to form Man(3)GlcNAc(2)-dolichol diphosphate.</text>
</comment>
<evidence type="ECO:0000256" key="4">
    <source>
        <dbReference type="ARBA" id="ARBA00022692"/>
    </source>
</evidence>
<proteinExistence type="inferred from homology"/>
<feature type="domain" description="Glycosyl transferase family 1" evidence="11">
    <location>
        <begin position="259"/>
        <end position="427"/>
    </location>
</feature>
<dbReference type="EC" id="2.4.1.257" evidence="10"/>
<keyword evidence="2 10" id="KW-0328">Glycosyltransferase</keyword>
<feature type="transmembrane region" description="Helical" evidence="10">
    <location>
        <begin position="121"/>
        <end position="139"/>
    </location>
</feature>
<gene>
    <name evidence="13" type="ORF">BN9_067510</name>
</gene>
<reference evidence="13 14" key="1">
    <citation type="submission" date="2012-05" db="EMBL/GenBank/DDBJ databases">
        <title>Recombination and specialization in a pathogen metapopulation.</title>
        <authorList>
            <person name="Gardiner A."/>
            <person name="Kemen E."/>
            <person name="Schultz-Larsen T."/>
            <person name="MacLean D."/>
            <person name="Van Oosterhout C."/>
            <person name="Jones J.D.G."/>
        </authorList>
    </citation>
    <scope>NUCLEOTIDE SEQUENCE [LARGE SCALE GENOMIC DNA]</scope>
    <source>
        <strain evidence="13 14">Ac Nc2</strain>
    </source>
</reference>
<evidence type="ECO:0000256" key="1">
    <source>
        <dbReference type="ARBA" id="ARBA00004922"/>
    </source>
</evidence>
<name>A0A024GH47_9STRA</name>
<sequence>MPFLLSSFAALALLSLLFITLVARAFVIGLYKKFVLVPKYKKKIRELHVGFLHPDFGIGGAENLIVNAAISLQKNGCRVSIFTSHHDKSHCFEETRGEGPLADCVHVYGDWLPRTILGGRFYAACAILRVLYVSLVIFARGFHREIHVFIVDQISVPIPFLRYLDLPVLFYGHYPDQLLVKLGEKSLLKRFYRLPLDFIEEVTTICSDILAVNSGYTKSVFKETFRRLQNRHLEILYPPVDLKSYEMAKTLTSSINALEFVSLNRFERKKNLVLAIKALVCLRNKLQPESFKLVKLIIAGGYDPLNQENIEHLSELRQEIVTHALEEHVEFMTSVSNNDKIRLLSTCRAVLYTPSYEHFGIVPVEAMACGTPVIAVNNGGPLETIRDKVTGFLCDSTPEAFANSMAFFCDPSNRKEVQTMGQNGRKRVEDNFSLESFGESLHALIKKYSAVD</sequence>
<dbReference type="SUPFAM" id="SSF53756">
    <property type="entry name" value="UDP-Glycosyltransferase/glycogen phosphorylase"/>
    <property type="match status" value="1"/>
</dbReference>
<evidence type="ECO:0000256" key="10">
    <source>
        <dbReference type="RuleBase" id="RU367136"/>
    </source>
</evidence>
<dbReference type="Pfam" id="PF00534">
    <property type="entry name" value="Glycos_transf_1"/>
    <property type="match status" value="1"/>
</dbReference>
<evidence type="ECO:0000256" key="3">
    <source>
        <dbReference type="ARBA" id="ARBA00022679"/>
    </source>
</evidence>
<dbReference type="PANTHER" id="PTHR45918:SF1">
    <property type="entry name" value="ALPHA-1,3_1,6-MANNOSYLTRANSFERASE ALG2"/>
    <property type="match status" value="1"/>
</dbReference>
<dbReference type="Pfam" id="PF13439">
    <property type="entry name" value="Glyco_transf_4"/>
    <property type="match status" value="1"/>
</dbReference>
<keyword evidence="7 10" id="KW-0472">Membrane</keyword>
<evidence type="ECO:0000313" key="13">
    <source>
        <dbReference type="EMBL" id="CCI45841.1"/>
    </source>
</evidence>
<evidence type="ECO:0000259" key="11">
    <source>
        <dbReference type="Pfam" id="PF00534"/>
    </source>
</evidence>
<evidence type="ECO:0000256" key="5">
    <source>
        <dbReference type="ARBA" id="ARBA00022824"/>
    </source>
</evidence>
<feature type="domain" description="Glycosyltransferase subfamily 4-like N-terminal" evidence="12">
    <location>
        <begin position="58"/>
        <end position="243"/>
    </location>
</feature>
<keyword evidence="4 10" id="KW-0812">Transmembrane</keyword>
<keyword evidence="3 10" id="KW-0808">Transferase</keyword>
<evidence type="ECO:0000256" key="8">
    <source>
        <dbReference type="ARBA" id="ARBA00045103"/>
    </source>
</evidence>
<keyword evidence="6 10" id="KW-1133">Transmembrane helix</keyword>
<dbReference type="OrthoDB" id="448893at2759"/>
<dbReference type="InterPro" id="IPR001296">
    <property type="entry name" value="Glyco_trans_1"/>
</dbReference>
<comment type="pathway">
    <text evidence="1 10">Protein modification; protein glycosylation.</text>
</comment>
<dbReference type="GO" id="GO:0004378">
    <property type="term" value="F:GDP-Man:Man(1)GlcNAc(2)-PP-Dol alpha-1,3-mannosyltransferase activity"/>
    <property type="evidence" value="ECO:0007669"/>
    <property type="project" value="UniProtKB-UniRule"/>
</dbReference>
<comment type="caution">
    <text evidence="13">The sequence shown here is derived from an EMBL/GenBank/DDBJ whole genome shotgun (WGS) entry which is preliminary data.</text>
</comment>
<dbReference type="GO" id="GO:0102704">
    <property type="term" value="F:GDP-Man:Man(2)GlcNAc(2)-PP-Dol alpha-1,6-mannosyltransferase activity"/>
    <property type="evidence" value="ECO:0007669"/>
    <property type="project" value="UniProtKB-UniRule"/>
</dbReference>
<evidence type="ECO:0000256" key="9">
    <source>
        <dbReference type="ARBA" id="ARBA00045104"/>
    </source>
</evidence>
<dbReference type="EMBL" id="CAIX01000109">
    <property type="protein sequence ID" value="CCI45841.1"/>
    <property type="molecule type" value="Genomic_DNA"/>
</dbReference>
<dbReference type="CDD" id="cd03805">
    <property type="entry name" value="GT4_ALG2-like"/>
    <property type="match status" value="1"/>
</dbReference>
<dbReference type="AlphaFoldDB" id="A0A024GH47"/>
<dbReference type="GO" id="GO:0005789">
    <property type="term" value="C:endoplasmic reticulum membrane"/>
    <property type="evidence" value="ECO:0007669"/>
    <property type="project" value="UniProtKB-SubCell"/>
</dbReference>
<dbReference type="InterPro" id="IPR028098">
    <property type="entry name" value="Glyco_trans_4-like_N"/>
</dbReference>
<evidence type="ECO:0000256" key="2">
    <source>
        <dbReference type="ARBA" id="ARBA00022676"/>
    </source>
</evidence>
<keyword evidence="5" id="KW-0256">Endoplasmic reticulum</keyword>
<dbReference type="UniPathway" id="UPA00378"/>
<comment type="catalytic activity">
    <reaction evidence="8 10">
        <text>a beta-D-Man-(1-&gt;4)-beta-D-GlcNAc-(1-&gt;4)-alpha-D-GlcNAc-diphospho-di-trans,poly-cis-dolichol + GDP-alpha-D-mannose = an alpha-D-Man-(1-&gt;3)-beta-D-Man-(1-&gt;4)-beta-D-GlcNAc-(1-&gt;4)-alpha-D-GlcNAc-diphospho-di-trans,poly-cis-dolichol + GDP + H(+)</text>
        <dbReference type="Rhea" id="RHEA:29515"/>
        <dbReference type="Rhea" id="RHEA-COMP:19511"/>
        <dbReference type="Rhea" id="RHEA-COMP:19513"/>
        <dbReference type="ChEBI" id="CHEBI:15378"/>
        <dbReference type="ChEBI" id="CHEBI:57527"/>
        <dbReference type="ChEBI" id="CHEBI:58189"/>
        <dbReference type="ChEBI" id="CHEBI:58472"/>
        <dbReference type="ChEBI" id="CHEBI:132510"/>
        <dbReference type="EC" id="2.4.1.132"/>
    </reaction>
    <physiologicalReaction direction="left-to-right" evidence="8 10">
        <dbReference type="Rhea" id="RHEA:29516"/>
    </physiologicalReaction>
</comment>
<dbReference type="PANTHER" id="PTHR45918">
    <property type="entry name" value="ALPHA-1,3/1,6-MANNOSYLTRANSFERASE ALG2"/>
    <property type="match status" value="1"/>
</dbReference>
<protein>
    <recommendedName>
        <fullName evidence="10">Alpha-1,3/1,6-mannosyltransferase ALG2</fullName>
        <ecNumber evidence="10">2.4.1.132</ecNumber>
        <ecNumber evidence="10">2.4.1.257</ecNumber>
    </recommendedName>
    <alternativeName>
        <fullName evidence="10">GDP-Man:Man(1)GlcNAc(2)-PP-Dol alpha-1,3-mannosyltransferase</fullName>
    </alternativeName>
</protein>
<comment type="catalytic activity">
    <reaction evidence="9 10">
        <text>an alpha-D-Man-(1-&gt;3)-beta-D-Man-(1-&gt;4)-beta-D-GlcNAc-(1-&gt;4)-alpha-D-GlcNAc-diphospho-di-trans,poly-cis-dolichol + GDP-alpha-D-mannose = an alpha-D-Man-(1-&gt;3)-[alpha-D-Man-(1-&gt;6)]-beta-D-Man-(1-&gt;4)-beta-D-GlcNAc-(1-&gt;4)-alpha-D-GlcNAc-diphospho-di-trans,poly-cis-dolichol + GDP + H(+)</text>
        <dbReference type="Rhea" id="RHEA:29519"/>
        <dbReference type="Rhea" id="RHEA-COMP:19513"/>
        <dbReference type="Rhea" id="RHEA-COMP:19515"/>
        <dbReference type="ChEBI" id="CHEBI:15378"/>
        <dbReference type="ChEBI" id="CHEBI:57527"/>
        <dbReference type="ChEBI" id="CHEBI:58189"/>
        <dbReference type="ChEBI" id="CHEBI:132510"/>
        <dbReference type="ChEBI" id="CHEBI:132511"/>
        <dbReference type="EC" id="2.4.1.257"/>
    </reaction>
    <physiologicalReaction direction="left-to-right" evidence="9 10">
        <dbReference type="Rhea" id="RHEA:29520"/>
    </physiologicalReaction>
</comment>
<evidence type="ECO:0000313" key="14">
    <source>
        <dbReference type="Proteomes" id="UP000053237"/>
    </source>
</evidence>
<evidence type="ECO:0000259" key="12">
    <source>
        <dbReference type="Pfam" id="PF13439"/>
    </source>
</evidence>
<evidence type="ECO:0000256" key="6">
    <source>
        <dbReference type="ARBA" id="ARBA00022989"/>
    </source>
</evidence>
<dbReference type="STRING" id="65357.A0A024GH47"/>